<evidence type="ECO:0008006" key="4">
    <source>
        <dbReference type="Google" id="ProtNLM"/>
    </source>
</evidence>
<proteinExistence type="predicted"/>
<gene>
    <name evidence="2" type="ORF">CPB83DRAFT_776401</name>
</gene>
<protein>
    <recommendedName>
        <fullName evidence="4">BTB domain-containing protein</fullName>
    </recommendedName>
</protein>
<evidence type="ECO:0000313" key="2">
    <source>
        <dbReference type="EMBL" id="KAF9522890.1"/>
    </source>
</evidence>
<keyword evidence="3" id="KW-1185">Reference proteome</keyword>
<sequence length="288" mass="31782">MSPPSVASEPEETVVSVSTSFHPNSHPELPAPDTIFSASDGVLFYAHSNTILSTCGSAFRDFLGSPLEDPKYRDALIPVASTSNEFNIIMHMLYGTSAAAHSPTFENLVNAVDRMPAYSIPPEKHILLSTPLYTLLLSYAPIQPLDLYALAAYHDIHPLAVATSSHLLSYSLQTISDIQADRMGAIYLKKLMMLHVERFTALKTILLKPPHPHAPTRHCGFTEQRKLTRAWALVSAHLAWDARADMSTNTMHGALNPLLGQLDCAECKKSLQERIKDLIVQWTSVVVR</sequence>
<dbReference type="OrthoDB" id="3265815at2759"/>
<dbReference type="EMBL" id="MU157931">
    <property type="protein sequence ID" value="KAF9522890.1"/>
    <property type="molecule type" value="Genomic_DNA"/>
</dbReference>
<evidence type="ECO:0000313" key="3">
    <source>
        <dbReference type="Proteomes" id="UP000807306"/>
    </source>
</evidence>
<name>A0A9P6JJD7_9AGAR</name>
<organism evidence="2 3">
    <name type="scientific">Crepidotus variabilis</name>
    <dbReference type="NCBI Taxonomy" id="179855"/>
    <lineage>
        <taxon>Eukaryota</taxon>
        <taxon>Fungi</taxon>
        <taxon>Dikarya</taxon>
        <taxon>Basidiomycota</taxon>
        <taxon>Agaricomycotina</taxon>
        <taxon>Agaricomycetes</taxon>
        <taxon>Agaricomycetidae</taxon>
        <taxon>Agaricales</taxon>
        <taxon>Agaricineae</taxon>
        <taxon>Crepidotaceae</taxon>
        <taxon>Crepidotus</taxon>
    </lineage>
</organism>
<evidence type="ECO:0000256" key="1">
    <source>
        <dbReference type="SAM" id="MobiDB-lite"/>
    </source>
</evidence>
<dbReference type="Proteomes" id="UP000807306">
    <property type="component" value="Unassembled WGS sequence"/>
</dbReference>
<accession>A0A9P6JJD7</accession>
<reference evidence="2" key="1">
    <citation type="submission" date="2020-11" db="EMBL/GenBank/DDBJ databases">
        <authorList>
            <consortium name="DOE Joint Genome Institute"/>
            <person name="Ahrendt S."/>
            <person name="Riley R."/>
            <person name="Andreopoulos W."/>
            <person name="Labutti K."/>
            <person name="Pangilinan J."/>
            <person name="Ruiz-Duenas F.J."/>
            <person name="Barrasa J.M."/>
            <person name="Sanchez-Garcia M."/>
            <person name="Camarero S."/>
            <person name="Miyauchi S."/>
            <person name="Serrano A."/>
            <person name="Linde D."/>
            <person name="Babiker R."/>
            <person name="Drula E."/>
            <person name="Ayuso-Fernandez I."/>
            <person name="Pacheco R."/>
            <person name="Padilla G."/>
            <person name="Ferreira P."/>
            <person name="Barriuso J."/>
            <person name="Kellner H."/>
            <person name="Castanera R."/>
            <person name="Alfaro M."/>
            <person name="Ramirez L."/>
            <person name="Pisabarro A.G."/>
            <person name="Kuo A."/>
            <person name="Tritt A."/>
            <person name="Lipzen A."/>
            <person name="He G."/>
            <person name="Yan M."/>
            <person name="Ng V."/>
            <person name="Cullen D."/>
            <person name="Martin F."/>
            <person name="Rosso M.-N."/>
            <person name="Henrissat B."/>
            <person name="Hibbett D."/>
            <person name="Martinez A.T."/>
            <person name="Grigoriev I.V."/>
        </authorList>
    </citation>
    <scope>NUCLEOTIDE SEQUENCE</scope>
    <source>
        <strain evidence="2">CBS 506.95</strain>
    </source>
</reference>
<feature type="region of interest" description="Disordered" evidence="1">
    <location>
        <begin position="1"/>
        <end position="26"/>
    </location>
</feature>
<comment type="caution">
    <text evidence="2">The sequence shown here is derived from an EMBL/GenBank/DDBJ whole genome shotgun (WGS) entry which is preliminary data.</text>
</comment>
<dbReference type="AlphaFoldDB" id="A0A9P6JJD7"/>